<evidence type="ECO:0000256" key="1">
    <source>
        <dbReference type="ARBA" id="ARBA00004651"/>
    </source>
</evidence>
<reference evidence="7 8" key="1">
    <citation type="submission" date="2011-11" db="EMBL/GenBank/DDBJ databases">
        <title>The Noncontiguous Finished genome of Desulfosporosinus youngiae DSM 17734.</title>
        <authorList>
            <consortium name="US DOE Joint Genome Institute (JGI-PGF)"/>
            <person name="Lucas S."/>
            <person name="Han J."/>
            <person name="Lapidus A."/>
            <person name="Cheng J.-F."/>
            <person name="Goodwin L."/>
            <person name="Pitluck S."/>
            <person name="Peters L."/>
            <person name="Ovchinnikova G."/>
            <person name="Lu M."/>
            <person name="Land M.L."/>
            <person name="Hauser L."/>
            <person name="Pester M."/>
            <person name="Spring S."/>
            <person name="Ollivier B."/>
            <person name="Rattei T."/>
            <person name="Klenk H.-P."/>
            <person name="Wagner M."/>
            <person name="Loy A."/>
            <person name="Woyke T.J."/>
        </authorList>
    </citation>
    <scope>NUCLEOTIDE SEQUENCE [LARGE SCALE GENOMIC DNA]</scope>
    <source>
        <strain evidence="7 8">DSM 17734</strain>
    </source>
</reference>
<protein>
    <submittedName>
        <fullName evidence="7">Hydrogenase 4 membrane component (E)</fullName>
    </submittedName>
</protein>
<keyword evidence="5 6" id="KW-0472">Membrane</keyword>
<keyword evidence="8" id="KW-1185">Reference proteome</keyword>
<comment type="subcellular location">
    <subcellularLocation>
        <location evidence="1">Cell membrane</location>
        <topology evidence="1">Multi-pass membrane protein</topology>
    </subcellularLocation>
</comment>
<evidence type="ECO:0000313" key="8">
    <source>
        <dbReference type="Proteomes" id="UP000005104"/>
    </source>
</evidence>
<dbReference type="RefSeq" id="WP_007780606.1">
    <property type="nucleotide sequence ID" value="NZ_CM001441.1"/>
</dbReference>
<dbReference type="PANTHER" id="PTHR38601:SF1">
    <property type="entry name" value="HYDROGENASE-4 COMPONENT E"/>
    <property type="match status" value="1"/>
</dbReference>
<feature type="transmembrane region" description="Helical" evidence="6">
    <location>
        <begin position="60"/>
        <end position="80"/>
    </location>
</feature>
<gene>
    <name evidence="7" type="ORF">DesyoDRAFT_1179</name>
</gene>
<feature type="transmembrane region" description="Helical" evidence="6">
    <location>
        <begin position="126"/>
        <end position="148"/>
    </location>
</feature>
<dbReference type="HOGENOM" id="CLU_088957_0_0_9"/>
<accession>H5Y2T4</accession>
<keyword evidence="2" id="KW-1003">Cell membrane</keyword>
<evidence type="ECO:0000256" key="2">
    <source>
        <dbReference type="ARBA" id="ARBA00022475"/>
    </source>
</evidence>
<name>H5Y2T4_9FIRM</name>
<dbReference type="STRING" id="768710.DesyoDRAFT_1179"/>
<feature type="transmembrane region" description="Helical" evidence="6">
    <location>
        <begin position="33"/>
        <end position="54"/>
    </location>
</feature>
<dbReference type="OrthoDB" id="5298295at2"/>
<feature type="transmembrane region" description="Helical" evidence="6">
    <location>
        <begin position="6"/>
        <end position="26"/>
    </location>
</feature>
<dbReference type="EMBL" id="CM001441">
    <property type="protein sequence ID" value="EHQ88347.1"/>
    <property type="molecule type" value="Genomic_DNA"/>
</dbReference>
<dbReference type="InterPro" id="IPR038730">
    <property type="entry name" value="HyfE-like"/>
</dbReference>
<sequence length="219" mass="23616">MELQNYQGVVNFLITLILASTFLIMIARRLKSVVIAVIIQGVLLGGLCNLLGWATGIFEMHVAALLTFGVKAGIIPVVLINAVSKVANDREIESFLSMKMTLLSAVCLVFIAYLATGQVIGEGSGLIHEALPVAVSLMLIGLFFMINLKFPIMQIVGLVVMENGIFLAGIGTTIGMPLVIELGIFMDILVGVLIMGVLVFRINHSFDTIDTKNLRNLRG</sequence>
<evidence type="ECO:0000256" key="5">
    <source>
        <dbReference type="ARBA" id="ARBA00023136"/>
    </source>
</evidence>
<proteinExistence type="predicted"/>
<organism evidence="7 8">
    <name type="scientific">Desulfosporosinus youngiae DSM 17734</name>
    <dbReference type="NCBI Taxonomy" id="768710"/>
    <lineage>
        <taxon>Bacteria</taxon>
        <taxon>Bacillati</taxon>
        <taxon>Bacillota</taxon>
        <taxon>Clostridia</taxon>
        <taxon>Eubacteriales</taxon>
        <taxon>Desulfitobacteriaceae</taxon>
        <taxon>Desulfosporosinus</taxon>
    </lineage>
</organism>
<feature type="transmembrane region" description="Helical" evidence="6">
    <location>
        <begin position="155"/>
        <end position="176"/>
    </location>
</feature>
<evidence type="ECO:0000256" key="4">
    <source>
        <dbReference type="ARBA" id="ARBA00022989"/>
    </source>
</evidence>
<keyword evidence="4 6" id="KW-1133">Transmembrane helix</keyword>
<evidence type="ECO:0000313" key="7">
    <source>
        <dbReference type="EMBL" id="EHQ88347.1"/>
    </source>
</evidence>
<dbReference type="GO" id="GO:0005886">
    <property type="term" value="C:plasma membrane"/>
    <property type="evidence" value="ECO:0007669"/>
    <property type="project" value="UniProtKB-SubCell"/>
</dbReference>
<dbReference type="eggNOG" id="COG4237">
    <property type="taxonomic scope" value="Bacteria"/>
</dbReference>
<keyword evidence="3 6" id="KW-0812">Transmembrane</keyword>
<dbReference type="AlphaFoldDB" id="H5Y2T4"/>
<dbReference type="Proteomes" id="UP000005104">
    <property type="component" value="Chromosome"/>
</dbReference>
<evidence type="ECO:0000256" key="6">
    <source>
        <dbReference type="SAM" id="Phobius"/>
    </source>
</evidence>
<feature type="transmembrane region" description="Helical" evidence="6">
    <location>
        <begin position="101"/>
        <end position="120"/>
    </location>
</feature>
<evidence type="ECO:0000256" key="3">
    <source>
        <dbReference type="ARBA" id="ARBA00022692"/>
    </source>
</evidence>
<dbReference type="PANTHER" id="PTHR38601">
    <property type="entry name" value="HYDROGENASE-4 COMPONENT E"/>
    <property type="match status" value="1"/>
</dbReference>
<feature type="transmembrane region" description="Helical" evidence="6">
    <location>
        <begin position="182"/>
        <end position="202"/>
    </location>
</feature>